<dbReference type="HOGENOM" id="CLU_2034879_0_0_5"/>
<evidence type="ECO:0000313" key="2">
    <source>
        <dbReference type="EMBL" id="ACT59226.1"/>
    </source>
</evidence>
<dbReference type="KEGG" id="hba:Hbal_1538"/>
<evidence type="ECO:0000313" key="3">
    <source>
        <dbReference type="Proteomes" id="UP000002745"/>
    </source>
</evidence>
<sequence length="121" mass="13762">MVQDSEAEILVIARVMHEAVRAFQAAHNQEAIPHWKKAPNWMKKASVEGARFRIENPDASESAQHDQWMQEKKDNGWVYGPIKDQKAKTHPLLIPYKELPLIERQKDALVAGIITALTKAL</sequence>
<accession>C6XJD1</accession>
<dbReference type="OrthoDB" id="227202at2"/>
<dbReference type="InterPro" id="IPR003032">
    <property type="entry name" value="Ryanodine_rcpt"/>
</dbReference>
<feature type="domain" description="Ryanodine receptor Ryr" evidence="1">
    <location>
        <begin position="64"/>
        <end position="108"/>
    </location>
</feature>
<gene>
    <name evidence="2" type="ordered locus">Hbal_1538</name>
</gene>
<dbReference type="RefSeq" id="WP_015827376.1">
    <property type="nucleotide sequence ID" value="NC_012982.1"/>
</dbReference>
<name>C6XJD1_HIRBI</name>
<keyword evidence="3" id="KW-1185">Reference proteome</keyword>
<reference evidence="3" key="1">
    <citation type="journal article" date="2011" name="J. Bacteriol.">
        <title>Genome sequences of eight morphologically diverse alphaproteobacteria.</title>
        <authorList>
            <consortium name="US DOE Joint Genome Institute"/>
            <person name="Brown P.J."/>
            <person name="Kysela D.T."/>
            <person name="Buechlein A."/>
            <person name="Hemmerich C."/>
            <person name="Brun Y.V."/>
        </authorList>
    </citation>
    <scope>NUCLEOTIDE SEQUENCE [LARGE SCALE GENOMIC DNA]</scope>
    <source>
        <strain evidence="3">ATCC 49814 / DSM 5838 / IFAM 1418</strain>
    </source>
</reference>
<evidence type="ECO:0000259" key="1">
    <source>
        <dbReference type="Pfam" id="PF02026"/>
    </source>
</evidence>
<dbReference type="Pfam" id="PF02026">
    <property type="entry name" value="RyR"/>
    <property type="match status" value="1"/>
</dbReference>
<protein>
    <recommendedName>
        <fullName evidence="1">Ryanodine receptor Ryr domain-containing protein</fullName>
    </recommendedName>
</protein>
<dbReference type="Proteomes" id="UP000002745">
    <property type="component" value="Chromosome"/>
</dbReference>
<dbReference type="AlphaFoldDB" id="C6XJD1"/>
<dbReference type="eggNOG" id="ENOG5033GXH">
    <property type="taxonomic scope" value="Bacteria"/>
</dbReference>
<proteinExistence type="predicted"/>
<dbReference type="Gene3D" id="6.20.350.10">
    <property type="match status" value="1"/>
</dbReference>
<organism evidence="2 3">
    <name type="scientific">Hirschia baltica (strain ATCC 49814 / DSM 5838 / IFAM 1418)</name>
    <dbReference type="NCBI Taxonomy" id="582402"/>
    <lineage>
        <taxon>Bacteria</taxon>
        <taxon>Pseudomonadati</taxon>
        <taxon>Pseudomonadota</taxon>
        <taxon>Alphaproteobacteria</taxon>
        <taxon>Hyphomonadales</taxon>
        <taxon>Hyphomonadaceae</taxon>
        <taxon>Hirschia</taxon>
    </lineage>
</organism>
<dbReference type="EMBL" id="CP001678">
    <property type="protein sequence ID" value="ACT59226.1"/>
    <property type="molecule type" value="Genomic_DNA"/>
</dbReference>